<organism evidence="2 3">
    <name type="scientific">Cytobacillus eiseniae</name>
    <dbReference type="NCBI Taxonomy" id="762947"/>
    <lineage>
        <taxon>Bacteria</taxon>
        <taxon>Bacillati</taxon>
        <taxon>Bacillota</taxon>
        <taxon>Bacilli</taxon>
        <taxon>Bacillales</taxon>
        <taxon>Bacillaceae</taxon>
        <taxon>Cytobacillus</taxon>
    </lineage>
</organism>
<gene>
    <name evidence="2" type="ORF">J2Z40_003766</name>
</gene>
<comment type="caution">
    <text evidence="2">The sequence shown here is derived from an EMBL/GenBank/DDBJ whole genome shotgun (WGS) entry which is preliminary data.</text>
</comment>
<dbReference type="EMBL" id="JAGIKZ010000037">
    <property type="protein sequence ID" value="MBP2243178.1"/>
    <property type="molecule type" value="Genomic_DNA"/>
</dbReference>
<keyword evidence="2" id="KW-0418">Kinase</keyword>
<dbReference type="Gene3D" id="3.90.1200.10">
    <property type="match status" value="1"/>
</dbReference>
<feature type="domain" description="Aminoglycoside phosphotransferase" evidence="1">
    <location>
        <begin position="18"/>
        <end position="250"/>
    </location>
</feature>
<dbReference type="InterPro" id="IPR002575">
    <property type="entry name" value="Aminoglycoside_PTrfase"/>
</dbReference>
<dbReference type="RefSeq" id="WP_066392033.1">
    <property type="nucleotide sequence ID" value="NZ_JAGIKZ010000037.1"/>
</dbReference>
<accession>A0ABS4RJV7</accession>
<sequence>MSEKLIKQIPLISNCKEVVEIKKGFSSDEKYLLHMPNGNNKLLLRIFNLEELELKNTEFSILEKMKAFNLTCSQPIAIGEVGFRGYMITSYIEGMDAQEEIPKYSDQEQFNIGYEAGKELKKMHQFPAPDNISSWYSRKVKKHKKYINEYLACGIKVENDQKVIDFIEENIHLMKNRPNLFQHDDFHLGNIVVNDKKFAGVIDFNRYDWGDPIHEFLKIGIFSREVSIPFSIGQIRGYFNNNEPDEDFWRLYSLYLAMCVFSTVVWTLNTIPNDMNEMLDKVYTFLEDHDYFSRIKPKWYQ</sequence>
<dbReference type="SUPFAM" id="SSF56112">
    <property type="entry name" value="Protein kinase-like (PK-like)"/>
    <property type="match status" value="1"/>
</dbReference>
<dbReference type="PANTHER" id="PTHR41283">
    <property type="entry name" value="AMINOGLYCOSIDE PHOSPHOTRANSFERASE"/>
    <property type="match status" value="1"/>
</dbReference>
<keyword evidence="2" id="KW-0808">Transferase</keyword>
<evidence type="ECO:0000313" key="3">
    <source>
        <dbReference type="Proteomes" id="UP001519293"/>
    </source>
</evidence>
<name>A0ABS4RJV7_9BACI</name>
<dbReference type="PANTHER" id="PTHR41283:SF1">
    <property type="entry name" value="AMINOGLYCOSIDE PHOSPHOTRANSFERASE DOMAIN-CONTAINING PROTEIN"/>
    <property type="match status" value="1"/>
</dbReference>
<proteinExistence type="predicted"/>
<dbReference type="InterPro" id="IPR011009">
    <property type="entry name" value="Kinase-like_dom_sf"/>
</dbReference>
<reference evidence="2 3" key="1">
    <citation type="submission" date="2021-03" db="EMBL/GenBank/DDBJ databases">
        <title>Genomic Encyclopedia of Type Strains, Phase IV (KMG-IV): sequencing the most valuable type-strain genomes for metagenomic binning, comparative biology and taxonomic classification.</title>
        <authorList>
            <person name="Goeker M."/>
        </authorList>
    </citation>
    <scope>NUCLEOTIDE SEQUENCE [LARGE SCALE GENOMIC DNA]</scope>
    <source>
        <strain evidence="2 3">DSM 26675</strain>
    </source>
</reference>
<keyword evidence="3" id="KW-1185">Reference proteome</keyword>
<evidence type="ECO:0000259" key="1">
    <source>
        <dbReference type="Pfam" id="PF01636"/>
    </source>
</evidence>
<protein>
    <submittedName>
        <fullName evidence="2">Aminoglycoside phosphotransferase (APT) family kinase protein</fullName>
    </submittedName>
</protein>
<dbReference type="GO" id="GO:0016301">
    <property type="term" value="F:kinase activity"/>
    <property type="evidence" value="ECO:0007669"/>
    <property type="project" value="UniProtKB-KW"/>
</dbReference>
<evidence type="ECO:0000313" key="2">
    <source>
        <dbReference type="EMBL" id="MBP2243178.1"/>
    </source>
</evidence>
<dbReference type="Pfam" id="PF01636">
    <property type="entry name" value="APH"/>
    <property type="match status" value="1"/>
</dbReference>
<dbReference type="Proteomes" id="UP001519293">
    <property type="component" value="Unassembled WGS sequence"/>
</dbReference>